<dbReference type="GO" id="GO:0032469">
    <property type="term" value="P:endoplasmic reticulum calcium ion homeostasis"/>
    <property type="evidence" value="ECO:0007669"/>
    <property type="project" value="InterPro"/>
</dbReference>
<keyword evidence="7" id="KW-0732">Signal</keyword>
<dbReference type="GO" id="GO:0005783">
    <property type="term" value="C:endoplasmic reticulum"/>
    <property type="evidence" value="ECO:0007669"/>
    <property type="project" value="InterPro"/>
</dbReference>
<feature type="signal peptide" evidence="7">
    <location>
        <begin position="1"/>
        <end position="23"/>
    </location>
</feature>
<evidence type="ECO:0000256" key="5">
    <source>
        <dbReference type="SAM" id="Coils"/>
    </source>
</evidence>
<dbReference type="Pfam" id="PF07946">
    <property type="entry name" value="CCDC47"/>
    <property type="match status" value="1"/>
</dbReference>
<feature type="coiled-coil region" evidence="5">
    <location>
        <begin position="311"/>
        <end position="338"/>
    </location>
</feature>
<keyword evidence="3 6" id="KW-1133">Transmembrane helix</keyword>
<sequence>MSSGRATWAIAVVLAVGIGAVVADDTATPAKRVHTLRDQLRNVSVGWPEAVAALAIVAFVYVYLGGSRENESIADAWFNVVRPTLDLQFAKVGAYQGPPRDRPLIKDSCFSYRVYSSGRRNCSGLLASLELRKRQDLLSIVLSSLGVITSQDKCTIEIPLEASTMEPFVLLLCRRRDEKRVRKTYSDVEQFAVRASQPAALKSIGISVLADTPEVVSELLDQRVLKVLTEHRDLFVSLYISDQSTYPMALSPASLRMDFLLPKTRSIERVRRLVEMSVFLIDQVASVKLSAVAKSRATAARAKVAQAQYRLTHEERQQQVMQRKIESLEKERDGLSGEALKKFEQRQEKLAMKRRGPKMKIMR</sequence>
<dbReference type="GO" id="GO:0005509">
    <property type="term" value="F:calcium ion binding"/>
    <property type="evidence" value="ECO:0007669"/>
    <property type="project" value="InterPro"/>
</dbReference>
<keyword evidence="2 6" id="KW-0812">Transmembrane</keyword>
<dbReference type="GO" id="GO:0016020">
    <property type="term" value="C:membrane"/>
    <property type="evidence" value="ECO:0007669"/>
    <property type="project" value="UniProtKB-SubCell"/>
</dbReference>
<reference evidence="8 9" key="1">
    <citation type="submission" date="2015-02" db="EMBL/GenBank/DDBJ databases">
        <authorList>
            <person name="Chooi Y.-H."/>
        </authorList>
    </citation>
    <scope>NUCLEOTIDE SEQUENCE [LARGE SCALE GENOMIC DNA]</scope>
    <source>
        <strain evidence="8">E3</strain>
    </source>
</reference>
<evidence type="ECO:0008006" key="10">
    <source>
        <dbReference type="Google" id="ProtNLM"/>
    </source>
</evidence>
<evidence type="ECO:0000313" key="8">
    <source>
        <dbReference type="EMBL" id="CEO99904.1"/>
    </source>
</evidence>
<comment type="subcellular location">
    <subcellularLocation>
        <location evidence="1">Membrane</location>
        <topology evidence="1">Single-pass membrane protein</topology>
    </subcellularLocation>
</comment>
<evidence type="ECO:0000256" key="7">
    <source>
        <dbReference type="SAM" id="SignalP"/>
    </source>
</evidence>
<evidence type="ECO:0000256" key="4">
    <source>
        <dbReference type="ARBA" id="ARBA00023136"/>
    </source>
</evidence>
<name>A0A0G4IXP8_PLABS</name>
<keyword evidence="4 6" id="KW-0472">Membrane</keyword>
<feature type="transmembrane region" description="Helical" evidence="6">
    <location>
        <begin position="47"/>
        <end position="64"/>
    </location>
</feature>
<dbReference type="EMBL" id="CDSF01000095">
    <property type="protein sequence ID" value="CEO99904.1"/>
    <property type="molecule type" value="Genomic_DNA"/>
</dbReference>
<feature type="chain" id="PRO_5005193249" description="Coiled-coil domain-containing protein 47" evidence="7">
    <location>
        <begin position="24"/>
        <end position="363"/>
    </location>
</feature>
<gene>
    <name evidence="8" type="ORF">PBRA_007638</name>
</gene>
<evidence type="ECO:0000256" key="6">
    <source>
        <dbReference type="SAM" id="Phobius"/>
    </source>
</evidence>
<evidence type="ECO:0000256" key="1">
    <source>
        <dbReference type="ARBA" id="ARBA00004167"/>
    </source>
</evidence>
<organism evidence="8 9">
    <name type="scientific">Plasmodiophora brassicae</name>
    <name type="common">Clubroot disease agent</name>
    <dbReference type="NCBI Taxonomy" id="37360"/>
    <lineage>
        <taxon>Eukaryota</taxon>
        <taxon>Sar</taxon>
        <taxon>Rhizaria</taxon>
        <taxon>Endomyxa</taxon>
        <taxon>Phytomyxea</taxon>
        <taxon>Plasmodiophorida</taxon>
        <taxon>Plasmodiophoridae</taxon>
        <taxon>Plasmodiophora</taxon>
    </lineage>
</organism>
<evidence type="ECO:0000256" key="3">
    <source>
        <dbReference type="ARBA" id="ARBA00022989"/>
    </source>
</evidence>
<proteinExistence type="predicted"/>
<dbReference type="Proteomes" id="UP000039324">
    <property type="component" value="Unassembled WGS sequence"/>
</dbReference>
<dbReference type="OrthoDB" id="10039147at2759"/>
<dbReference type="AlphaFoldDB" id="A0A0G4IXP8"/>
<accession>A0A0G4IXP8</accession>
<dbReference type="OMA" id="ESMWVAT"/>
<protein>
    <recommendedName>
        <fullName evidence="10">Coiled-coil domain-containing protein 47</fullName>
    </recommendedName>
</protein>
<dbReference type="InterPro" id="IPR012879">
    <property type="entry name" value="CCDC47"/>
</dbReference>
<evidence type="ECO:0000313" key="9">
    <source>
        <dbReference type="Proteomes" id="UP000039324"/>
    </source>
</evidence>
<dbReference type="PANTHER" id="PTHR12883">
    <property type="entry name" value="ADIPOCYTE-SPECIFIC PROTEIN 4-RELATED"/>
    <property type="match status" value="1"/>
</dbReference>
<evidence type="ECO:0000256" key="2">
    <source>
        <dbReference type="ARBA" id="ARBA00022692"/>
    </source>
</evidence>
<dbReference type="STRING" id="37360.A0A0G4IXP8"/>
<dbReference type="PANTHER" id="PTHR12883:SF0">
    <property type="entry name" value="PAT COMPLEX SUBUNIT CCDC47"/>
    <property type="match status" value="1"/>
</dbReference>
<keyword evidence="9" id="KW-1185">Reference proteome</keyword>
<keyword evidence="5" id="KW-0175">Coiled coil</keyword>